<reference evidence="3 4" key="1">
    <citation type="submission" date="2019-03" db="EMBL/GenBank/DDBJ databases">
        <title>Genomic Encyclopedia of Type Strains, Phase IV (KMG-IV): sequencing the most valuable type-strain genomes for metagenomic binning, comparative biology and taxonomic classification.</title>
        <authorList>
            <person name="Goeker M."/>
        </authorList>
    </citation>
    <scope>NUCLEOTIDE SEQUENCE [LARGE SCALE GENOMIC DNA]</scope>
    <source>
        <strain evidence="3 4">DSM 2781</strain>
    </source>
</reference>
<dbReference type="SMART" id="SM00422">
    <property type="entry name" value="HTH_MERR"/>
    <property type="match status" value="1"/>
</dbReference>
<dbReference type="Pfam" id="PF13411">
    <property type="entry name" value="MerR_1"/>
    <property type="match status" value="1"/>
</dbReference>
<dbReference type="GO" id="GO:0006355">
    <property type="term" value="P:regulation of DNA-templated transcription"/>
    <property type="evidence" value="ECO:0007669"/>
    <property type="project" value="InterPro"/>
</dbReference>
<dbReference type="CDD" id="cd04765">
    <property type="entry name" value="HTH_MlrA-like_sg2"/>
    <property type="match status" value="1"/>
</dbReference>
<feature type="compositionally biased region" description="Acidic residues" evidence="1">
    <location>
        <begin position="306"/>
        <end position="315"/>
    </location>
</feature>
<proteinExistence type="predicted"/>
<evidence type="ECO:0000256" key="1">
    <source>
        <dbReference type="SAM" id="MobiDB-lite"/>
    </source>
</evidence>
<feature type="region of interest" description="Disordered" evidence="1">
    <location>
        <begin position="86"/>
        <end position="327"/>
    </location>
</feature>
<dbReference type="PROSITE" id="PS50937">
    <property type="entry name" value="HTH_MERR_2"/>
    <property type="match status" value="1"/>
</dbReference>
<dbReference type="InterPro" id="IPR009061">
    <property type="entry name" value="DNA-bd_dom_put_sf"/>
</dbReference>
<gene>
    <name evidence="3" type="ORF">EV656_103160</name>
</gene>
<protein>
    <submittedName>
        <fullName evidence="3">DNA-binding transcriptional MerR regulator</fullName>
    </submittedName>
</protein>
<name>A0A4R2NTW6_RHOAD</name>
<dbReference type="AlphaFoldDB" id="A0A4R2NTW6"/>
<feature type="compositionally biased region" description="Low complexity" evidence="1">
    <location>
        <begin position="228"/>
        <end position="242"/>
    </location>
</feature>
<feature type="compositionally biased region" description="Low complexity" evidence="1">
    <location>
        <begin position="185"/>
        <end position="214"/>
    </location>
</feature>
<dbReference type="EMBL" id="SLXL01000003">
    <property type="protein sequence ID" value="TCP25410.1"/>
    <property type="molecule type" value="Genomic_DNA"/>
</dbReference>
<comment type="caution">
    <text evidence="3">The sequence shown here is derived from an EMBL/GenBank/DDBJ whole genome shotgun (WGS) entry which is preliminary data.</text>
</comment>
<dbReference type="Gene3D" id="1.10.1660.10">
    <property type="match status" value="1"/>
</dbReference>
<evidence type="ECO:0000313" key="4">
    <source>
        <dbReference type="Proteomes" id="UP000295733"/>
    </source>
</evidence>
<evidence type="ECO:0000259" key="2">
    <source>
        <dbReference type="PROSITE" id="PS50937"/>
    </source>
</evidence>
<dbReference type="RefSeq" id="WP_165918956.1">
    <property type="nucleotide sequence ID" value="NZ_NRRP01000018.1"/>
</dbReference>
<dbReference type="GO" id="GO:0003677">
    <property type="term" value="F:DNA binding"/>
    <property type="evidence" value="ECO:0007669"/>
    <property type="project" value="UniProtKB-KW"/>
</dbReference>
<feature type="domain" description="HTH merR-type" evidence="2">
    <location>
        <begin position="10"/>
        <end position="78"/>
    </location>
</feature>
<accession>A0A4R2NTW6</accession>
<organism evidence="3 4">
    <name type="scientific">Rhodovulum adriaticum</name>
    <name type="common">Rhodopseudomonas adriatica</name>
    <dbReference type="NCBI Taxonomy" id="35804"/>
    <lineage>
        <taxon>Bacteria</taxon>
        <taxon>Pseudomonadati</taxon>
        <taxon>Pseudomonadota</taxon>
        <taxon>Alphaproteobacteria</taxon>
        <taxon>Rhodobacterales</taxon>
        <taxon>Paracoccaceae</taxon>
        <taxon>Rhodovulum</taxon>
    </lineage>
</organism>
<keyword evidence="4" id="KW-1185">Reference proteome</keyword>
<sequence>MEKSPDAFRTISEVSDWLDTPPHVLRFWESRFTQVKPVKRAGGRRYYRPADMQLLGGIKRLLHEEGMTIRGVQKILREEGVRLVADLSPPLPGEQRPEGSEDIPMPPLPATRRAKSRKAPAKPVAEPAEPDAEEAPMLENAEPEKAEDNVVSFTAPPIAATPGAPELPGLFDAAAKAESSDQGETDTPPAAPKDAAPATSQDGAEPPTTEGTDTTGEDRATRPILESAQAAPPAEAATAPVPNEDPSKDAAAPPPTDAPAEIPQDQAAPETAETTTAPQDDAPAADTGDAATGAAAQRRPLGADLPVDDPADDDPAYAPDAPPLRVRLHEPRLRQAIQADPARVSAALERLNALAARMDENRGN</sequence>
<dbReference type="Proteomes" id="UP000295733">
    <property type="component" value="Unassembled WGS sequence"/>
</dbReference>
<feature type="compositionally biased region" description="Low complexity" evidence="1">
    <location>
        <begin position="154"/>
        <end position="164"/>
    </location>
</feature>
<feature type="compositionally biased region" description="Low complexity" evidence="1">
    <location>
        <begin position="258"/>
        <end position="305"/>
    </location>
</feature>
<dbReference type="InterPro" id="IPR000551">
    <property type="entry name" value="MerR-type_HTH_dom"/>
</dbReference>
<keyword evidence="3" id="KW-0238">DNA-binding</keyword>
<evidence type="ECO:0000313" key="3">
    <source>
        <dbReference type="EMBL" id="TCP25410.1"/>
    </source>
</evidence>
<dbReference type="SUPFAM" id="SSF46955">
    <property type="entry name" value="Putative DNA-binding domain"/>
    <property type="match status" value="1"/>
</dbReference>